<gene>
    <name evidence="1" type="ORF">bsdtb5_08870</name>
</gene>
<keyword evidence="2" id="KW-1185">Reference proteome</keyword>
<evidence type="ECO:0000313" key="1">
    <source>
        <dbReference type="EMBL" id="BCN29592.1"/>
    </source>
</evidence>
<dbReference type="EMBL" id="AP024169">
    <property type="protein sequence ID" value="BCN29592.1"/>
    <property type="molecule type" value="Genomic_DNA"/>
</dbReference>
<proteinExistence type="predicted"/>
<dbReference type="Proteomes" id="UP000595897">
    <property type="component" value="Chromosome"/>
</dbReference>
<evidence type="ECO:0000313" key="2">
    <source>
        <dbReference type="Proteomes" id="UP000595897"/>
    </source>
</evidence>
<sequence length="42" mass="5011">MKEKIMVVNTELFEIIKALQVLEEQDKKHILQVIMKDTKRAK</sequence>
<name>A0A7R7EIU9_9FIRM</name>
<dbReference type="KEGG" id="ahb:bsdtb5_08870"/>
<dbReference type="AlphaFoldDB" id="A0A7R7EIU9"/>
<organism evidence="1 2">
    <name type="scientific">Anaeromicropila herbilytica</name>
    <dbReference type="NCBI Taxonomy" id="2785025"/>
    <lineage>
        <taxon>Bacteria</taxon>
        <taxon>Bacillati</taxon>
        <taxon>Bacillota</taxon>
        <taxon>Clostridia</taxon>
        <taxon>Lachnospirales</taxon>
        <taxon>Lachnospiraceae</taxon>
        <taxon>Anaeromicropila</taxon>
    </lineage>
</organism>
<accession>A0A7R7EIU9</accession>
<protein>
    <submittedName>
        <fullName evidence="1">Uncharacterized protein</fullName>
    </submittedName>
</protein>
<dbReference type="RefSeq" id="WP_271714861.1">
    <property type="nucleotide sequence ID" value="NZ_AP024169.1"/>
</dbReference>
<reference evidence="1 2" key="1">
    <citation type="submission" date="2020-11" db="EMBL/GenBank/DDBJ databases">
        <title>Draft genome sequencing of a Lachnospiraceae strain isolated from anoxic soil subjected to BSD treatment.</title>
        <authorList>
            <person name="Uek A."/>
            <person name="Tonouchi A."/>
        </authorList>
    </citation>
    <scope>NUCLEOTIDE SEQUENCE [LARGE SCALE GENOMIC DNA]</scope>
    <source>
        <strain evidence="1 2">TB5</strain>
    </source>
</reference>